<gene>
    <name evidence="3" type="ORF">ACHAWU_007742</name>
</gene>
<protein>
    <submittedName>
        <fullName evidence="3">Uncharacterized protein</fullName>
    </submittedName>
</protein>
<keyword evidence="2" id="KW-0472">Membrane</keyword>
<sequence length="395" mass="44208">MTDNGVPVRSTTSTQTAEILSVVALGISTISVLSLLLSMLCSHKLRTNTFNLYLIFCFASDAFFFTSMLVINLVYLIAEDDEGGNSNHLVDLVKQQQQQQDEDGGDMDAKNTFSLHLWNEFYWLCASLWMSFIVFIQIFKLLVANKQTRRYQSPPLHRVIIESTIVHVSSVIMATTGSAIVALRFHYMFMALLVAVLILGGVPMVLITSMCYGVWKNKLLPLKNTRYRALTLFFARLLASTYLMAILVAVKVSFLTWDVSQHFTLLILIMFKLAGFFQVCLALTSKDIRNAYVELICCCKHRPERSSKRSMFSVSRLSTTALRESTSIALRESNKPEKVVAVEDEEESAAPPPPGDNIVQPSIRASGNEGEEITPCDESESNKNEVITQDITSKV</sequence>
<feature type="transmembrane region" description="Helical" evidence="2">
    <location>
        <begin position="164"/>
        <end position="183"/>
    </location>
</feature>
<feature type="transmembrane region" description="Helical" evidence="2">
    <location>
        <begin position="52"/>
        <end position="78"/>
    </location>
</feature>
<keyword evidence="2" id="KW-1133">Transmembrane helix</keyword>
<dbReference type="EMBL" id="JALLBG020000287">
    <property type="protein sequence ID" value="KAL3756901.1"/>
    <property type="molecule type" value="Genomic_DNA"/>
</dbReference>
<name>A0ABD3LYX0_9STRA</name>
<feature type="transmembrane region" description="Helical" evidence="2">
    <location>
        <begin position="227"/>
        <end position="250"/>
    </location>
</feature>
<feature type="transmembrane region" description="Helical" evidence="2">
    <location>
        <begin position="189"/>
        <end position="215"/>
    </location>
</feature>
<reference evidence="3 4" key="1">
    <citation type="submission" date="2024-10" db="EMBL/GenBank/DDBJ databases">
        <title>Updated reference genomes for cyclostephanoid diatoms.</title>
        <authorList>
            <person name="Roberts W.R."/>
            <person name="Alverson A.J."/>
        </authorList>
    </citation>
    <scope>NUCLEOTIDE SEQUENCE [LARGE SCALE GENOMIC DNA]</scope>
    <source>
        <strain evidence="3 4">AJA232-27</strain>
    </source>
</reference>
<evidence type="ECO:0000256" key="2">
    <source>
        <dbReference type="SAM" id="Phobius"/>
    </source>
</evidence>
<feature type="transmembrane region" description="Helical" evidence="2">
    <location>
        <begin position="121"/>
        <end position="143"/>
    </location>
</feature>
<evidence type="ECO:0000313" key="3">
    <source>
        <dbReference type="EMBL" id="KAL3756901.1"/>
    </source>
</evidence>
<feature type="region of interest" description="Disordered" evidence="1">
    <location>
        <begin position="334"/>
        <end position="395"/>
    </location>
</feature>
<evidence type="ECO:0000313" key="4">
    <source>
        <dbReference type="Proteomes" id="UP001530293"/>
    </source>
</evidence>
<feature type="compositionally biased region" description="Polar residues" evidence="1">
    <location>
        <begin position="384"/>
        <end position="395"/>
    </location>
</feature>
<feature type="transmembrane region" description="Helical" evidence="2">
    <location>
        <begin position="262"/>
        <end position="283"/>
    </location>
</feature>
<accession>A0ABD3LYX0</accession>
<organism evidence="3 4">
    <name type="scientific">Discostella pseudostelligera</name>
    <dbReference type="NCBI Taxonomy" id="259834"/>
    <lineage>
        <taxon>Eukaryota</taxon>
        <taxon>Sar</taxon>
        <taxon>Stramenopiles</taxon>
        <taxon>Ochrophyta</taxon>
        <taxon>Bacillariophyta</taxon>
        <taxon>Coscinodiscophyceae</taxon>
        <taxon>Thalassiosirophycidae</taxon>
        <taxon>Stephanodiscales</taxon>
        <taxon>Stephanodiscaceae</taxon>
        <taxon>Discostella</taxon>
    </lineage>
</organism>
<dbReference type="AlphaFoldDB" id="A0ABD3LYX0"/>
<dbReference type="Proteomes" id="UP001530293">
    <property type="component" value="Unassembled WGS sequence"/>
</dbReference>
<keyword evidence="2" id="KW-0812">Transmembrane</keyword>
<feature type="transmembrane region" description="Helical" evidence="2">
    <location>
        <begin position="20"/>
        <end position="40"/>
    </location>
</feature>
<comment type="caution">
    <text evidence="3">The sequence shown here is derived from an EMBL/GenBank/DDBJ whole genome shotgun (WGS) entry which is preliminary data.</text>
</comment>
<feature type="compositionally biased region" description="Acidic residues" evidence="1">
    <location>
        <begin position="369"/>
        <end position="379"/>
    </location>
</feature>
<keyword evidence="4" id="KW-1185">Reference proteome</keyword>
<evidence type="ECO:0000256" key="1">
    <source>
        <dbReference type="SAM" id="MobiDB-lite"/>
    </source>
</evidence>
<proteinExistence type="predicted"/>